<evidence type="ECO:0000313" key="11">
    <source>
        <dbReference type="Proteomes" id="UP000238801"/>
    </source>
</evidence>
<organism evidence="10 11">
    <name type="scientific">Hasllibacter halocynthiae</name>
    <dbReference type="NCBI Taxonomy" id="595589"/>
    <lineage>
        <taxon>Bacteria</taxon>
        <taxon>Pseudomonadati</taxon>
        <taxon>Pseudomonadota</taxon>
        <taxon>Alphaproteobacteria</taxon>
        <taxon>Rhodobacterales</taxon>
        <taxon>Roseobacteraceae</taxon>
        <taxon>Hasllibacter</taxon>
    </lineage>
</organism>
<protein>
    <recommendedName>
        <fullName evidence="6">ornithine decarboxylase</fullName>
        <ecNumber evidence="6">4.1.1.17</ecNumber>
    </recommendedName>
</protein>
<dbReference type="EMBL" id="PVTT01000001">
    <property type="protein sequence ID" value="PRY94457.1"/>
    <property type="molecule type" value="Genomic_DNA"/>
</dbReference>
<gene>
    <name evidence="10" type="ORF">BCF33_0045</name>
</gene>
<evidence type="ECO:0000256" key="5">
    <source>
        <dbReference type="ARBA" id="ARBA00034115"/>
    </source>
</evidence>
<dbReference type="Pfam" id="PF02784">
    <property type="entry name" value="Orn_Arg_deC_N"/>
    <property type="match status" value="1"/>
</dbReference>
<dbReference type="Gene3D" id="2.40.37.10">
    <property type="entry name" value="Lyase, Ornithine Decarboxylase, Chain A, domain 1"/>
    <property type="match status" value="1"/>
</dbReference>
<dbReference type="InterPro" id="IPR022644">
    <property type="entry name" value="De-COase2_N"/>
</dbReference>
<dbReference type="RefSeq" id="WP_106158956.1">
    <property type="nucleotide sequence ID" value="NZ_PVTT01000001.1"/>
</dbReference>
<dbReference type="InterPro" id="IPR009006">
    <property type="entry name" value="Ala_racemase/Decarboxylase_C"/>
</dbReference>
<comment type="caution">
    <text evidence="10">The sequence shown here is derived from an EMBL/GenBank/DDBJ whole genome shotgun (WGS) entry which is preliminary data.</text>
</comment>
<comment type="pathway">
    <text evidence="5">Amine and polyamine biosynthesis; putrescine biosynthesis via L-ornithine pathway; putrescine from L-ornithine: step 1/1.</text>
</comment>
<feature type="domain" description="Orn/DAP/Arg decarboxylase 2 N-terminal" evidence="9">
    <location>
        <begin position="32"/>
        <end position="256"/>
    </location>
</feature>
<dbReference type="SUPFAM" id="SSF50621">
    <property type="entry name" value="Alanine racemase C-terminal domain-like"/>
    <property type="match status" value="1"/>
</dbReference>
<dbReference type="InterPro" id="IPR000183">
    <property type="entry name" value="Orn/DAP/Arg_de-COase"/>
</dbReference>
<dbReference type="GO" id="GO:0033387">
    <property type="term" value="P:putrescine biosynthetic process from arginine, via ornithine"/>
    <property type="evidence" value="ECO:0007669"/>
    <property type="project" value="TreeGrafter"/>
</dbReference>
<dbReference type="PRINTS" id="PR01179">
    <property type="entry name" value="ODADCRBXLASE"/>
</dbReference>
<dbReference type="InterPro" id="IPR002433">
    <property type="entry name" value="Orn_de-COase"/>
</dbReference>
<dbReference type="Proteomes" id="UP000238801">
    <property type="component" value="Unassembled WGS sequence"/>
</dbReference>
<dbReference type="AlphaFoldDB" id="A0A2T0X6A6"/>
<evidence type="ECO:0000256" key="7">
    <source>
        <dbReference type="ARBA" id="ARBA00049127"/>
    </source>
</evidence>
<dbReference type="InterPro" id="IPR029066">
    <property type="entry name" value="PLP-binding_barrel"/>
</dbReference>
<dbReference type="PRINTS" id="PR01182">
    <property type="entry name" value="ORNDCRBXLASE"/>
</dbReference>
<dbReference type="GO" id="GO:0004586">
    <property type="term" value="F:ornithine decarboxylase activity"/>
    <property type="evidence" value="ECO:0007669"/>
    <property type="project" value="UniProtKB-EC"/>
</dbReference>
<evidence type="ECO:0000256" key="3">
    <source>
        <dbReference type="ARBA" id="ARBA00022898"/>
    </source>
</evidence>
<keyword evidence="11" id="KW-1185">Reference proteome</keyword>
<evidence type="ECO:0000256" key="4">
    <source>
        <dbReference type="ARBA" id="ARBA00023239"/>
    </source>
</evidence>
<dbReference type="Gene3D" id="3.20.20.10">
    <property type="entry name" value="Alanine racemase"/>
    <property type="match status" value="1"/>
</dbReference>
<evidence type="ECO:0000256" key="8">
    <source>
        <dbReference type="PIRSR" id="PIRSR600183-50"/>
    </source>
</evidence>
<dbReference type="GO" id="GO:0005737">
    <property type="term" value="C:cytoplasm"/>
    <property type="evidence" value="ECO:0007669"/>
    <property type="project" value="TreeGrafter"/>
</dbReference>
<evidence type="ECO:0000256" key="1">
    <source>
        <dbReference type="ARBA" id="ARBA00001933"/>
    </source>
</evidence>
<dbReference type="PANTHER" id="PTHR11482">
    <property type="entry name" value="ARGININE/DIAMINOPIMELATE/ORNITHINE DECARBOXYLASE"/>
    <property type="match status" value="1"/>
</dbReference>
<comment type="cofactor">
    <cofactor evidence="1 8">
        <name>pyridoxal 5'-phosphate</name>
        <dbReference type="ChEBI" id="CHEBI:597326"/>
    </cofactor>
</comment>
<accession>A0A2T0X6A6</accession>
<keyword evidence="3 8" id="KW-0663">Pyridoxal phosphate</keyword>
<dbReference type="OrthoDB" id="9802147at2"/>
<comment type="catalytic activity">
    <reaction evidence="7">
        <text>L-ornithine + H(+) = putrescine + CO2</text>
        <dbReference type="Rhea" id="RHEA:22964"/>
        <dbReference type="ChEBI" id="CHEBI:15378"/>
        <dbReference type="ChEBI" id="CHEBI:16526"/>
        <dbReference type="ChEBI" id="CHEBI:46911"/>
        <dbReference type="ChEBI" id="CHEBI:326268"/>
        <dbReference type="EC" id="4.1.1.17"/>
    </reaction>
</comment>
<reference evidence="10 11" key="1">
    <citation type="submission" date="2018-03" db="EMBL/GenBank/DDBJ databases">
        <title>Genomic Encyclopedia of Archaeal and Bacterial Type Strains, Phase II (KMG-II): from individual species to whole genera.</title>
        <authorList>
            <person name="Goeker M."/>
        </authorList>
    </citation>
    <scope>NUCLEOTIDE SEQUENCE [LARGE SCALE GENOMIC DNA]</scope>
    <source>
        <strain evidence="10 11">DSM 29318</strain>
    </source>
</reference>
<dbReference type="SUPFAM" id="SSF51419">
    <property type="entry name" value="PLP-binding barrel"/>
    <property type="match status" value="1"/>
</dbReference>
<name>A0A2T0X6A6_9RHOB</name>
<evidence type="ECO:0000313" key="10">
    <source>
        <dbReference type="EMBL" id="PRY94457.1"/>
    </source>
</evidence>
<dbReference type="PANTHER" id="PTHR11482:SF6">
    <property type="entry name" value="ORNITHINE DECARBOXYLASE 1-RELATED"/>
    <property type="match status" value="1"/>
</dbReference>
<proteinExistence type="inferred from homology"/>
<comment type="similarity">
    <text evidence="2">Belongs to the Orn/Lys/Arg decarboxylase class-II family.</text>
</comment>
<dbReference type="PROSITE" id="PS00878">
    <property type="entry name" value="ODR_DC_2_1"/>
    <property type="match status" value="1"/>
</dbReference>
<feature type="modified residue" description="N6-(pyridoxal phosphate)lysine" evidence="8">
    <location>
        <position position="51"/>
    </location>
</feature>
<evidence type="ECO:0000256" key="2">
    <source>
        <dbReference type="ARBA" id="ARBA00008872"/>
    </source>
</evidence>
<dbReference type="EC" id="4.1.1.17" evidence="6"/>
<dbReference type="InterPro" id="IPR022653">
    <property type="entry name" value="De-COase2_pyr-phos_BS"/>
</dbReference>
<evidence type="ECO:0000259" key="9">
    <source>
        <dbReference type="Pfam" id="PF02784"/>
    </source>
</evidence>
<sequence>MQQPALHETPARHLRAARPARPVLYFAPKALAERAAAFRAGFPGEVTFAVKANPDPAVIENLARAGIAGFDVASPAEMALVRGIAPAARLHYHNPIRSDAEIAEGVRRGCASWSVDDPLQLEKLLAARVPGLILVRLKLPVKGARYDFGSKFGADPAAAAALLRRVARAGRKAGVTFHPGTQCPDPAAWTAYIRAAADAARAAGVPLAHLNVGGGFPSASAGPLAPIFDAIRDAVAAAFDAPPPPLSCEPGRAMVADCFALAARVKAVRADGAAFLDDGIYGHLSEAPLIGTPRFAVLSPEGEERSAPAIPRTVFGPTCDSLDRLPEPAALPADTREGDWMLFHGVGAYGQSNMTRFNGYGLADTVNVARLL</sequence>
<keyword evidence="4" id="KW-0456">Lyase</keyword>
<feature type="active site" description="Proton donor" evidence="8">
    <location>
        <position position="319"/>
    </location>
</feature>
<evidence type="ECO:0000256" key="6">
    <source>
        <dbReference type="ARBA" id="ARBA00034138"/>
    </source>
</evidence>